<dbReference type="EMBL" id="JANPWB010000003">
    <property type="protein sequence ID" value="KAJ1203902.1"/>
    <property type="molecule type" value="Genomic_DNA"/>
</dbReference>
<dbReference type="AlphaFoldDB" id="A0AAV7VR52"/>
<evidence type="ECO:0000256" key="1">
    <source>
        <dbReference type="SAM" id="MobiDB-lite"/>
    </source>
</evidence>
<evidence type="ECO:0000313" key="2">
    <source>
        <dbReference type="EMBL" id="KAJ1203902.1"/>
    </source>
</evidence>
<proteinExistence type="predicted"/>
<keyword evidence="3" id="KW-1185">Reference proteome</keyword>
<feature type="region of interest" description="Disordered" evidence="1">
    <location>
        <begin position="1"/>
        <end position="39"/>
    </location>
</feature>
<comment type="caution">
    <text evidence="2">The sequence shown here is derived from an EMBL/GenBank/DDBJ whole genome shotgun (WGS) entry which is preliminary data.</text>
</comment>
<organism evidence="2 3">
    <name type="scientific">Pleurodeles waltl</name>
    <name type="common">Iberian ribbed newt</name>
    <dbReference type="NCBI Taxonomy" id="8319"/>
    <lineage>
        <taxon>Eukaryota</taxon>
        <taxon>Metazoa</taxon>
        <taxon>Chordata</taxon>
        <taxon>Craniata</taxon>
        <taxon>Vertebrata</taxon>
        <taxon>Euteleostomi</taxon>
        <taxon>Amphibia</taxon>
        <taxon>Batrachia</taxon>
        <taxon>Caudata</taxon>
        <taxon>Salamandroidea</taxon>
        <taxon>Salamandridae</taxon>
        <taxon>Pleurodelinae</taxon>
        <taxon>Pleurodeles</taxon>
    </lineage>
</organism>
<dbReference type="Proteomes" id="UP001066276">
    <property type="component" value="Chromosome 2_1"/>
</dbReference>
<gene>
    <name evidence="2" type="ORF">NDU88_007683</name>
</gene>
<evidence type="ECO:0000313" key="3">
    <source>
        <dbReference type="Proteomes" id="UP001066276"/>
    </source>
</evidence>
<accession>A0AAV7VR52</accession>
<feature type="region of interest" description="Disordered" evidence="1">
    <location>
        <begin position="49"/>
        <end position="68"/>
    </location>
</feature>
<feature type="compositionally biased region" description="Polar residues" evidence="1">
    <location>
        <begin position="55"/>
        <end position="68"/>
    </location>
</feature>
<name>A0AAV7VR52_PLEWA</name>
<sequence length="68" mass="7659">MCGENRSPISGSRPRHSGEDNLRPKKGRVAGPAAWISDHGSCRNSIRLRREARRNTTNFEVTRQQGKN</sequence>
<protein>
    <submittedName>
        <fullName evidence="2">Uncharacterized protein</fullName>
    </submittedName>
</protein>
<reference evidence="2" key="1">
    <citation type="journal article" date="2022" name="bioRxiv">
        <title>Sequencing and chromosome-scale assembly of the giantPleurodeles waltlgenome.</title>
        <authorList>
            <person name="Brown T."/>
            <person name="Elewa A."/>
            <person name="Iarovenko S."/>
            <person name="Subramanian E."/>
            <person name="Araus A.J."/>
            <person name="Petzold A."/>
            <person name="Susuki M."/>
            <person name="Suzuki K.-i.T."/>
            <person name="Hayashi T."/>
            <person name="Toyoda A."/>
            <person name="Oliveira C."/>
            <person name="Osipova E."/>
            <person name="Leigh N.D."/>
            <person name="Simon A."/>
            <person name="Yun M.H."/>
        </authorList>
    </citation>
    <scope>NUCLEOTIDE SEQUENCE</scope>
    <source>
        <strain evidence="2">20211129_DDA</strain>
        <tissue evidence="2">Liver</tissue>
    </source>
</reference>